<evidence type="ECO:0000256" key="1">
    <source>
        <dbReference type="SAM" id="Coils"/>
    </source>
</evidence>
<evidence type="ECO:0000313" key="3">
    <source>
        <dbReference type="EMBL" id="EGP83679.1"/>
    </source>
</evidence>
<evidence type="ECO:0000313" key="4">
    <source>
        <dbReference type="Proteomes" id="UP000008062"/>
    </source>
</evidence>
<gene>
    <name evidence="3" type="ORF">MYCGRDRAFT_96510</name>
</gene>
<dbReference type="GeneID" id="13396111"/>
<feature type="region of interest" description="Disordered" evidence="2">
    <location>
        <begin position="731"/>
        <end position="775"/>
    </location>
</feature>
<name>F9XMM2_ZYMTI</name>
<feature type="region of interest" description="Disordered" evidence="2">
    <location>
        <begin position="411"/>
        <end position="477"/>
    </location>
</feature>
<dbReference type="EMBL" id="CM001206">
    <property type="protein sequence ID" value="EGP83679.1"/>
    <property type="molecule type" value="Genomic_DNA"/>
</dbReference>
<organism evidence="3 4">
    <name type="scientific">Zymoseptoria tritici (strain CBS 115943 / IPO323)</name>
    <name type="common">Speckled leaf blotch fungus</name>
    <name type="synonym">Septoria tritici</name>
    <dbReference type="NCBI Taxonomy" id="336722"/>
    <lineage>
        <taxon>Eukaryota</taxon>
        <taxon>Fungi</taxon>
        <taxon>Dikarya</taxon>
        <taxon>Ascomycota</taxon>
        <taxon>Pezizomycotina</taxon>
        <taxon>Dothideomycetes</taxon>
        <taxon>Dothideomycetidae</taxon>
        <taxon>Mycosphaerellales</taxon>
        <taxon>Mycosphaerellaceae</taxon>
        <taxon>Zymoseptoria</taxon>
    </lineage>
</organism>
<feature type="coiled-coil region" evidence="1">
    <location>
        <begin position="480"/>
        <end position="538"/>
    </location>
</feature>
<dbReference type="InParanoid" id="F9XMM2"/>
<evidence type="ECO:0000256" key="2">
    <source>
        <dbReference type="SAM" id="MobiDB-lite"/>
    </source>
</evidence>
<feature type="region of interest" description="Disordered" evidence="2">
    <location>
        <begin position="561"/>
        <end position="610"/>
    </location>
</feature>
<feature type="region of interest" description="Disordered" evidence="2">
    <location>
        <begin position="149"/>
        <end position="177"/>
    </location>
</feature>
<dbReference type="OrthoDB" id="10441601at2759"/>
<dbReference type="RefSeq" id="XP_003848703.1">
    <property type="nucleotide sequence ID" value="XM_003848655.1"/>
</dbReference>
<feature type="compositionally biased region" description="Polar residues" evidence="2">
    <location>
        <begin position="166"/>
        <end position="177"/>
    </location>
</feature>
<dbReference type="Proteomes" id="UP000008062">
    <property type="component" value="Chromosome 11"/>
</dbReference>
<feature type="coiled-coil region" evidence="1">
    <location>
        <begin position="1052"/>
        <end position="1141"/>
    </location>
</feature>
<feature type="compositionally biased region" description="Basic and acidic residues" evidence="2">
    <location>
        <begin position="760"/>
        <end position="769"/>
    </location>
</feature>
<feature type="compositionally biased region" description="Basic and acidic residues" evidence="2">
    <location>
        <begin position="38"/>
        <end position="63"/>
    </location>
</feature>
<keyword evidence="1" id="KW-0175">Coiled coil</keyword>
<dbReference type="KEGG" id="ztr:MYCGRDRAFT_96510"/>
<accession>F9XMM2</accession>
<feature type="compositionally biased region" description="Polar residues" evidence="2">
    <location>
        <begin position="731"/>
        <end position="742"/>
    </location>
</feature>
<feature type="region of interest" description="Disordered" evidence="2">
    <location>
        <begin position="1"/>
        <end position="64"/>
    </location>
</feature>
<dbReference type="AlphaFoldDB" id="F9XMM2"/>
<protein>
    <submittedName>
        <fullName evidence="3">Uncharacterized protein</fullName>
    </submittedName>
</protein>
<feature type="region of interest" description="Disordered" evidence="2">
    <location>
        <begin position="928"/>
        <end position="986"/>
    </location>
</feature>
<feature type="compositionally biased region" description="Acidic residues" evidence="2">
    <location>
        <begin position="569"/>
        <end position="580"/>
    </location>
</feature>
<reference evidence="3 4" key="1">
    <citation type="journal article" date="2011" name="PLoS Genet.">
        <title>Finished genome of the fungal wheat pathogen Mycosphaerella graminicola reveals dispensome structure, chromosome plasticity, and stealth pathogenesis.</title>
        <authorList>
            <person name="Goodwin S.B."/>
            <person name="Ben M'barek S."/>
            <person name="Dhillon B."/>
            <person name="Wittenberg A.H.J."/>
            <person name="Crane C.F."/>
            <person name="Hane J.K."/>
            <person name="Foster A.J."/>
            <person name="Van der Lee T.A.J."/>
            <person name="Grimwood J."/>
            <person name="Aerts A."/>
            <person name="Antoniw J."/>
            <person name="Bailey A."/>
            <person name="Bluhm B."/>
            <person name="Bowler J."/>
            <person name="Bristow J."/>
            <person name="van der Burgt A."/>
            <person name="Canto-Canche B."/>
            <person name="Churchill A.C.L."/>
            <person name="Conde-Ferraez L."/>
            <person name="Cools H.J."/>
            <person name="Coutinho P.M."/>
            <person name="Csukai M."/>
            <person name="Dehal P."/>
            <person name="De Wit P."/>
            <person name="Donzelli B."/>
            <person name="van de Geest H.C."/>
            <person name="van Ham R.C.H.J."/>
            <person name="Hammond-Kosack K.E."/>
            <person name="Henrissat B."/>
            <person name="Kilian A."/>
            <person name="Kobayashi A.K."/>
            <person name="Koopmann E."/>
            <person name="Kourmpetis Y."/>
            <person name="Kuzniar A."/>
            <person name="Lindquist E."/>
            <person name="Lombard V."/>
            <person name="Maliepaard C."/>
            <person name="Martins N."/>
            <person name="Mehrabi R."/>
            <person name="Nap J.P.H."/>
            <person name="Ponomarenko A."/>
            <person name="Rudd J.J."/>
            <person name="Salamov A."/>
            <person name="Schmutz J."/>
            <person name="Schouten H.J."/>
            <person name="Shapiro H."/>
            <person name="Stergiopoulos I."/>
            <person name="Torriani S.F.F."/>
            <person name="Tu H."/>
            <person name="de Vries R.P."/>
            <person name="Waalwijk C."/>
            <person name="Ware S.B."/>
            <person name="Wiebenga A."/>
            <person name="Zwiers L.-H."/>
            <person name="Oliver R.P."/>
            <person name="Grigoriev I.V."/>
            <person name="Kema G.H.J."/>
        </authorList>
    </citation>
    <scope>NUCLEOTIDE SEQUENCE [LARGE SCALE GENOMIC DNA]</scope>
    <source>
        <strain evidence="4">CBS 115943 / IPO323</strain>
    </source>
</reference>
<feature type="region of interest" description="Disordered" evidence="2">
    <location>
        <begin position="280"/>
        <end position="304"/>
    </location>
</feature>
<keyword evidence="4" id="KW-1185">Reference proteome</keyword>
<sequence length="1178" mass="131464">MTSETPASDEDLTARAERLGYYDGDDGNVDGSRSPSWHPEEMEKVMERETREKMEEEMGKQTEKQMVMQTEMQMMTQTEMQTENTTEKQMGLQTGKQPVAQAESEQVASRRVTVVDLTESVSSESESQDDKMPTNCTAQANVKVDDGNGVKLQLPSCGTKRKRESPSVQPAFSSTSNPTFKHTKSNYIEVISNNWTGDAFIDMMNSWNASNGETRLWRDNASLLEDLARLSNIVPSLPSARKLLEEFRAKRLKDGKLAGRLIRDDVRAVIRQAKGSFEVRDAESGRNGRSSLLRTSGKALTSHGPNKRTISFHLETIRSNWEDEPAFAAMMDLYNSADEDETSPWRQNLTLLQNLARLSRAVPDFRIARGLVEQYQAKRKSRGRGSKRLTRDDVLIVINDARPVYERGRGVGRKLWSPSPAGEQAVGPSRDTPGSLKALISSRRGGTGGPSLPPASGGGATASSGVSGLPIPARSVEPSNMDLLQRLERLEQRKKEIKQWQEKKVATDRDIQQREQSIKQGEERIKKCEQHILKAQKAIEQDSRANANYVKVNREGRSVGRELGRQIEEGEEEGGMLPEEDPIRRDNRPSRHRRSVSRVKASDSGMRRSPTVPATERLVLLFNLMSLVKKQLVIKLELSHYLLNTEKRRIMATRPESRTGRTSLGRAKTPVEDRETRNYRLGVDDGDSTAGDTFDGDIVDNGPMDGDNIHVGQYVSPYGPAKGTISQATGLANSKRPATQKYNAPVSLQAASSGTTSKRNRSESEKEESTPTQNAKRLCRTIDFSRFPEPKRSAMMKVYSCIISNWDKKGFQDMMDRLHRGRTSMSWEDNKAVMEDLATLSQDMKRVVARIPPLVAAERFLERELRRKKDAAGRTLIADRITSEIVKTVSLNLKQGLYDAEINADVRHGAQIAALVDCLTEEHEFPGNKVQQPTTQAVERHHAPPANPLPDETMPSASGLDLPKHDSVVGDDTAEDTTSKEKQQITATPIAVMSHELHGHGTRPPTATLAVAETVPSMGDPMIYATNAAAKTAGRAVFGPSSPLTKLMLETRRVKEQRAMSAREEKENSQRAREFALKAKADQLKAEEHNKKAKEHEHQALCHAQSVRDNEQKATEYGQRAAEHMAKIKEYERTMQGKDEEAHRVCEDAGNELKRNLRERYQLALDKGLGSCQPVPWL</sequence>
<proteinExistence type="predicted"/>
<dbReference type="HOGENOM" id="CLU_273342_0_0_1"/>